<keyword evidence="2" id="KW-1185">Reference proteome</keyword>
<dbReference type="EMBL" id="AHON02000027">
    <property type="protein sequence ID" value="EKO34733.1"/>
    <property type="molecule type" value="Genomic_DNA"/>
</dbReference>
<reference evidence="1" key="1">
    <citation type="submission" date="2012-10" db="EMBL/GenBank/DDBJ databases">
        <authorList>
            <person name="Harkins D.M."/>
            <person name="Durkin A.S."/>
            <person name="Brinkac L.M."/>
            <person name="Haft D.H."/>
            <person name="Selengut J.D."/>
            <person name="Sanka R."/>
            <person name="DePew J."/>
            <person name="Purushe J."/>
            <person name="Matthias M.A."/>
            <person name="Vinetz J.M."/>
            <person name="Sutton G.G."/>
            <person name="Nierman W.C."/>
            <person name="Fouts D.E."/>
        </authorList>
    </citation>
    <scope>NUCLEOTIDE SEQUENCE [LARGE SCALE GENOMIC DNA]</scope>
    <source>
        <strain evidence="1">MOR084</strain>
    </source>
</reference>
<gene>
    <name evidence="1" type="ORF">LEP1GSC179_1522</name>
</gene>
<organism evidence="1 2">
    <name type="scientific">Leptospira santarosai str. MOR084</name>
    <dbReference type="NCBI Taxonomy" id="1049984"/>
    <lineage>
        <taxon>Bacteria</taxon>
        <taxon>Pseudomonadati</taxon>
        <taxon>Spirochaetota</taxon>
        <taxon>Spirochaetia</taxon>
        <taxon>Leptospirales</taxon>
        <taxon>Leptospiraceae</taxon>
        <taxon>Leptospira</taxon>
    </lineage>
</organism>
<proteinExistence type="predicted"/>
<name>A0A0E2BH62_9LEPT</name>
<evidence type="ECO:0000313" key="2">
    <source>
        <dbReference type="Proteomes" id="UP000006329"/>
    </source>
</evidence>
<comment type="caution">
    <text evidence="1">The sequence shown here is derived from an EMBL/GenBank/DDBJ whole genome shotgun (WGS) entry which is preliminary data.</text>
</comment>
<sequence length="50" mass="5830">MSQNLILLYQKDQAARLCPGFGTGSYIFLNSNLLKTSRQKRRFKYEGCRN</sequence>
<dbReference type="Proteomes" id="UP000006329">
    <property type="component" value="Unassembled WGS sequence"/>
</dbReference>
<evidence type="ECO:0000313" key="1">
    <source>
        <dbReference type="EMBL" id="EKO34733.1"/>
    </source>
</evidence>
<protein>
    <submittedName>
        <fullName evidence="1">Uncharacterized protein</fullName>
    </submittedName>
</protein>
<accession>A0A0E2BH62</accession>
<dbReference type="AlphaFoldDB" id="A0A0E2BH62"/>